<evidence type="ECO:0000256" key="4">
    <source>
        <dbReference type="ARBA" id="ARBA00022737"/>
    </source>
</evidence>
<feature type="compositionally biased region" description="Polar residues" evidence="7">
    <location>
        <begin position="522"/>
        <end position="553"/>
    </location>
</feature>
<feature type="compositionally biased region" description="Polar residues" evidence="7">
    <location>
        <begin position="577"/>
        <end position="592"/>
    </location>
</feature>
<feature type="compositionally biased region" description="Polar residues" evidence="7">
    <location>
        <begin position="1128"/>
        <end position="1146"/>
    </location>
</feature>
<comment type="function">
    <text evidence="6">Essential sporozoite protein. In the mosquito vector, required for sporozoite development in the oocyst, migration through the vector hemolymph and entry into the vector salivary glands. In the vertebrate host, required for sporozoite migration through the host dermis and infection of host hepatocytes. Binds to highly sulfated heparan sulfate proteoglycans (HSPGs) on the surface of host hepatocytes.</text>
</comment>
<name>A0AAD3HF07_9STRA</name>
<feature type="compositionally biased region" description="Polar residues" evidence="7">
    <location>
        <begin position="934"/>
        <end position="946"/>
    </location>
</feature>
<dbReference type="EMBL" id="BLLK01000072">
    <property type="protein sequence ID" value="GFH61220.1"/>
    <property type="molecule type" value="Genomic_DNA"/>
</dbReference>
<evidence type="ECO:0000313" key="10">
    <source>
        <dbReference type="Proteomes" id="UP001054902"/>
    </source>
</evidence>
<feature type="region of interest" description="Disordered" evidence="7">
    <location>
        <begin position="1246"/>
        <end position="1281"/>
    </location>
</feature>
<sequence length="1361" mass="143667">MRFSYLSLAALVLSAVQEVTSAKTDSHHTTYTSRIEDVADDNMKNKQRRKNLLLTPEELFEVQLGVGKYEERSASIEVGTPARDHFIGTCENTIYNEYMADDFITQHEVTDFLIDYCKENNEEVCDENFTIEFDALNPLIQIAFARFVCPIGDELCVEENKSSRDADFGYVLEDGHDPLLLRADVTRLCTALWYLGTAFHGGTDAPTVGPSSIPSFSPTSFPSALPSSTPSHSPTAFPSSVPSASPSMKPSPSPSQHPSSTPSSKPSSRPSFAPSSKTSSSPSLTPTGFPTSAPSFAPTSSPSFNPSMSPSSFPTASPSFRPSNFPVASPSVHPTAIPSFAPTISDEPSNKPSSRPTFIGSAPPTISPAPSKAPTKLPSHSPTTVPSGFPSSSPTSVPTSSPSAHPSASPSTSPSSSPSVRPSPSPSELPSPTPSAQPTLSPSKRPSFMPSNSPSSRPSSSPSSRPTSSPSETPSHSPSVSPSVSPSTQPSVSPSISYKPSSAPSSKPSFVGTLKPAVSVMPTMSPSKLPSSSPTGFPTSIPSQSPTVLPSQYPSNSPTFAPSASPSSQPSAFPSVKPTSSPSFLPSKQPTAMPSKRPTLFPGHTMPPSELPSSTPSAKPTISHAPSKSIQPSASPTRVIAFQVQFSYVIGFENSNITARSLDDANRDDVIMDDVRSGIRRVLALSDVTRRNLRQLISFKGDDAFQSVYHKNITDKDCPGEFELSQSCVEVRSEVIVHADPEQNSETSVASEVKTPIQESMGDGVFLALTSSSIKEVKYLGDPSDSGNGEGEPDIDPLLNTGEVAGIAIGAVVLAAVISIFGLSRSTARDDRDLPEIGSSDVSEAEARSMDLEIYVPQDSKAQDSNAAQLDVATGDVIIPAAAAVSDGASSNASSHYSESDTDGEILIGRLDEAVSRGDWAAVAAIAGDLSTADEASTMSSVNSTKLSDSRSRDGLSSSDAKRAATIDKLIADGDWNAVGATAAEFDKTSSSGSASSKSENSFKDGNNDGKRKSLLDFIAGPWQSSAAAKAMVDEGNDGDVSDLNISSMQSEAVSSLSGGLTPDRPRDLDPEAGQVFKPMMPPTPYSNESSTDDDTKPILGGDKKEKGGWKGRFSLRKKNDEDAKAANNLSLQEDSSVSSWSQGSPDSPPKLSLYSSAPVDSNEPPAEMKAFGEDFGLAAAELAMRQEEEAKDNASEVASENISIKSSNSLRDELDKAIETGDWAAVEAQTNKMFDMSMDDLDVKTAAKPSKSSSFDSDEDSREGWSDEESNSMISDTSEVIDDERIAILEKLIETDDWQGIVADSLKNRTNGDDSSMNSSLDGEITHTDGLLSLAPEKDEEEEAAKLDEDLSFATDRLKP</sequence>
<evidence type="ECO:0000256" key="1">
    <source>
        <dbReference type="ARBA" id="ARBA00006241"/>
    </source>
</evidence>
<feature type="compositionally biased region" description="Polar residues" evidence="7">
    <location>
        <begin position="611"/>
        <end position="634"/>
    </location>
</feature>
<feature type="compositionally biased region" description="Low complexity" evidence="7">
    <location>
        <begin position="990"/>
        <end position="1000"/>
    </location>
</feature>
<dbReference type="PANTHER" id="PTHR44826:SF3">
    <property type="entry name" value="SPORE COAT PROTEIN SP85"/>
    <property type="match status" value="1"/>
</dbReference>
<evidence type="ECO:0000256" key="7">
    <source>
        <dbReference type="SAM" id="MobiDB-lite"/>
    </source>
</evidence>
<feature type="region of interest" description="Disordered" evidence="7">
    <location>
        <begin position="1050"/>
        <end position="1169"/>
    </location>
</feature>
<feature type="compositionally biased region" description="Low complexity" evidence="7">
    <location>
        <begin position="445"/>
        <end position="509"/>
    </location>
</feature>
<evidence type="ECO:0000256" key="6">
    <source>
        <dbReference type="ARBA" id="ARBA00045806"/>
    </source>
</evidence>
<feature type="chain" id="PRO_5042163594" description="Circumsporozoite protein" evidence="8">
    <location>
        <begin position="22"/>
        <end position="1361"/>
    </location>
</feature>
<evidence type="ECO:0000256" key="2">
    <source>
        <dbReference type="ARBA" id="ARBA00021911"/>
    </source>
</evidence>
<feature type="region of interest" description="Disordered" evidence="7">
    <location>
        <begin position="986"/>
        <end position="1009"/>
    </location>
</feature>
<feature type="compositionally biased region" description="Low complexity" evidence="7">
    <location>
        <begin position="381"/>
        <end position="420"/>
    </location>
</feature>
<keyword evidence="8" id="KW-0732">Signal</keyword>
<feature type="compositionally biased region" description="Polar residues" evidence="7">
    <location>
        <begin position="346"/>
        <end position="356"/>
    </location>
</feature>
<comment type="caution">
    <text evidence="9">The sequence shown here is derived from an EMBL/GenBank/DDBJ whole genome shotgun (WGS) entry which is preliminary data.</text>
</comment>
<evidence type="ECO:0000256" key="8">
    <source>
        <dbReference type="SAM" id="SignalP"/>
    </source>
</evidence>
<dbReference type="InterPro" id="IPR051860">
    <property type="entry name" value="Plasmodium_CSP_Invasion"/>
</dbReference>
<reference evidence="9 10" key="1">
    <citation type="journal article" date="2021" name="Sci. Rep.">
        <title>The genome of the diatom Chaetoceros tenuissimus carries an ancient integrated fragment of an extant virus.</title>
        <authorList>
            <person name="Hongo Y."/>
            <person name="Kimura K."/>
            <person name="Takaki Y."/>
            <person name="Yoshida Y."/>
            <person name="Baba S."/>
            <person name="Kobayashi G."/>
            <person name="Nagasaki K."/>
            <person name="Hano T."/>
            <person name="Tomaru Y."/>
        </authorList>
    </citation>
    <scope>NUCLEOTIDE SEQUENCE [LARGE SCALE GENOMIC DNA]</scope>
    <source>
        <strain evidence="9 10">NIES-3715</strain>
    </source>
</reference>
<accession>A0AAD3HF07</accession>
<proteinExistence type="inferred from homology"/>
<feature type="signal peptide" evidence="8">
    <location>
        <begin position="1"/>
        <end position="21"/>
    </location>
</feature>
<keyword evidence="10" id="KW-1185">Reference proteome</keyword>
<feature type="region of interest" description="Disordered" evidence="7">
    <location>
        <begin position="934"/>
        <end position="959"/>
    </location>
</feature>
<gene>
    <name evidence="9" type="ORF">CTEN210_17696</name>
</gene>
<organism evidence="9 10">
    <name type="scientific">Chaetoceros tenuissimus</name>
    <dbReference type="NCBI Taxonomy" id="426638"/>
    <lineage>
        <taxon>Eukaryota</taxon>
        <taxon>Sar</taxon>
        <taxon>Stramenopiles</taxon>
        <taxon>Ochrophyta</taxon>
        <taxon>Bacillariophyta</taxon>
        <taxon>Coscinodiscophyceae</taxon>
        <taxon>Chaetocerotophycidae</taxon>
        <taxon>Chaetocerotales</taxon>
        <taxon>Chaetocerotaceae</taxon>
        <taxon>Chaetoceros</taxon>
    </lineage>
</organism>
<feature type="compositionally biased region" description="Acidic residues" evidence="7">
    <location>
        <begin position="1257"/>
        <end position="1271"/>
    </location>
</feature>
<comment type="similarity">
    <text evidence="1">Belongs to the plasmodium circumsporozoite protein family.</text>
</comment>
<keyword evidence="3" id="KW-0748">Sporozoite</keyword>
<protein>
    <recommendedName>
        <fullName evidence="2">Circumsporozoite protein</fullName>
    </recommendedName>
</protein>
<feature type="compositionally biased region" description="Basic and acidic residues" evidence="7">
    <location>
        <begin position="1094"/>
        <end position="1109"/>
    </location>
</feature>
<evidence type="ECO:0000256" key="3">
    <source>
        <dbReference type="ARBA" id="ARBA00022522"/>
    </source>
</evidence>
<feature type="compositionally biased region" description="Basic and acidic residues" evidence="7">
    <location>
        <begin position="948"/>
        <end position="959"/>
    </location>
</feature>
<feature type="compositionally biased region" description="Low complexity" evidence="7">
    <location>
        <begin position="210"/>
        <end position="248"/>
    </location>
</feature>
<feature type="compositionally biased region" description="Pro residues" evidence="7">
    <location>
        <begin position="421"/>
        <end position="435"/>
    </location>
</feature>
<feature type="compositionally biased region" description="Low complexity" evidence="7">
    <location>
        <begin position="554"/>
        <end position="575"/>
    </location>
</feature>
<evidence type="ECO:0000256" key="5">
    <source>
        <dbReference type="ARBA" id="ARBA00033726"/>
    </source>
</evidence>
<dbReference type="PANTHER" id="PTHR44826">
    <property type="entry name" value="SPORE COAT PROTEIN SP85"/>
    <property type="match status" value="1"/>
</dbReference>
<keyword evidence="4" id="KW-0677">Repeat</keyword>
<dbReference type="Proteomes" id="UP001054902">
    <property type="component" value="Unassembled WGS sequence"/>
</dbReference>
<evidence type="ECO:0000313" key="9">
    <source>
        <dbReference type="EMBL" id="GFH61220.1"/>
    </source>
</evidence>
<comment type="function">
    <text evidence="5">In the vertebrate host, binds to highly sulfated heparan sulfate proteoglycans (HSPGs) on the surface of host hepatocytes and is required for sporozoite invasion of the host hepatocytes.</text>
</comment>
<feature type="region of interest" description="Disordered" evidence="7">
    <location>
        <begin position="1307"/>
        <end position="1361"/>
    </location>
</feature>
<feature type="compositionally biased region" description="Low complexity" evidence="7">
    <location>
        <begin position="256"/>
        <end position="323"/>
    </location>
</feature>
<feature type="region of interest" description="Disordered" evidence="7">
    <location>
        <begin position="209"/>
        <end position="634"/>
    </location>
</feature>
<feature type="compositionally biased region" description="Polar residues" evidence="7">
    <location>
        <begin position="1050"/>
        <end position="1059"/>
    </location>
</feature>